<gene>
    <name evidence="3" type="ORF">B1B_12156</name>
</gene>
<comment type="caution">
    <text evidence="3">The sequence shown here is derived from an EMBL/GenBank/DDBJ whole genome shotgun (WGS) entry which is preliminary data.</text>
</comment>
<protein>
    <submittedName>
        <fullName evidence="3">ISSoc7, transposase</fullName>
    </submittedName>
</protein>
<dbReference type="PANTHER" id="PTHR30405">
    <property type="entry name" value="TRANSPOSASE"/>
    <property type="match status" value="1"/>
</dbReference>
<dbReference type="InterPro" id="IPR051399">
    <property type="entry name" value="RNA-guided_DNA_endo/Transpos"/>
</dbReference>
<name>T1B4S1_9ZZZZ</name>
<dbReference type="Pfam" id="PF07282">
    <property type="entry name" value="Cas12f1-like_TNB"/>
    <property type="match status" value="1"/>
</dbReference>
<reference evidence="3" key="2">
    <citation type="journal article" date="2014" name="ISME J.">
        <title>Microbial stratification in low pH oxic and suboxic macroscopic growths along an acid mine drainage.</title>
        <authorList>
            <person name="Mendez-Garcia C."/>
            <person name="Mesa V."/>
            <person name="Sprenger R.R."/>
            <person name="Richter M."/>
            <person name="Diez M.S."/>
            <person name="Solano J."/>
            <person name="Bargiela R."/>
            <person name="Golyshina O.V."/>
            <person name="Manteca A."/>
            <person name="Ramos J.L."/>
            <person name="Gallego J.R."/>
            <person name="Llorente I."/>
            <person name="Martins Dos Santos V.A."/>
            <person name="Jensen O.N."/>
            <person name="Pelaez A.I."/>
            <person name="Sanchez J."/>
            <person name="Ferrer M."/>
        </authorList>
    </citation>
    <scope>NUCLEOTIDE SEQUENCE</scope>
</reference>
<feature type="domain" description="Cas12f1-like TNB" evidence="2">
    <location>
        <begin position="61"/>
        <end position="128"/>
    </location>
</feature>
<evidence type="ECO:0000259" key="2">
    <source>
        <dbReference type="Pfam" id="PF07282"/>
    </source>
</evidence>
<sequence>VGANQRVQNVHADIANARRNLIHDTTTMLAKSYDRIVVEDRNVKGLVTNHTLAQHISDAAWREFVRQLEYKAPWYGSTVVKADRFFPSSKTCSSCGAVKAKLPLEIRTYHCGACGLTMDRDHNAAINLAR</sequence>
<evidence type="ECO:0000313" key="3">
    <source>
        <dbReference type="EMBL" id="EQD47809.1"/>
    </source>
</evidence>
<reference evidence="3" key="1">
    <citation type="submission" date="2013-08" db="EMBL/GenBank/DDBJ databases">
        <authorList>
            <person name="Mendez C."/>
            <person name="Richter M."/>
            <person name="Ferrer M."/>
            <person name="Sanchez J."/>
        </authorList>
    </citation>
    <scope>NUCLEOTIDE SEQUENCE</scope>
</reference>
<dbReference type="PANTHER" id="PTHR30405:SF25">
    <property type="entry name" value="RNA-GUIDED DNA ENDONUCLEASE INSQ-RELATED"/>
    <property type="match status" value="1"/>
</dbReference>
<proteinExistence type="predicted"/>
<dbReference type="NCBIfam" id="TIGR01766">
    <property type="entry name" value="IS200/IS605 family accessory protein TnpB-like domain"/>
    <property type="match status" value="1"/>
</dbReference>
<dbReference type="EMBL" id="AUZY01007949">
    <property type="protein sequence ID" value="EQD47809.1"/>
    <property type="molecule type" value="Genomic_DNA"/>
</dbReference>
<dbReference type="NCBIfam" id="NF040570">
    <property type="entry name" value="guided_TnpB"/>
    <property type="match status" value="1"/>
</dbReference>
<accession>T1B4S1</accession>
<dbReference type="InterPro" id="IPR010095">
    <property type="entry name" value="Cas12f1-like_TNB"/>
</dbReference>
<organism evidence="3">
    <name type="scientific">mine drainage metagenome</name>
    <dbReference type="NCBI Taxonomy" id="410659"/>
    <lineage>
        <taxon>unclassified sequences</taxon>
        <taxon>metagenomes</taxon>
        <taxon>ecological metagenomes</taxon>
    </lineage>
</organism>
<keyword evidence="1" id="KW-0238">DNA-binding</keyword>
<evidence type="ECO:0000256" key="1">
    <source>
        <dbReference type="ARBA" id="ARBA00023125"/>
    </source>
</evidence>
<feature type="non-terminal residue" evidence="3">
    <location>
        <position position="1"/>
    </location>
</feature>
<dbReference type="GO" id="GO:0003677">
    <property type="term" value="F:DNA binding"/>
    <property type="evidence" value="ECO:0007669"/>
    <property type="project" value="UniProtKB-KW"/>
</dbReference>
<dbReference type="AlphaFoldDB" id="T1B4S1"/>